<gene>
    <name evidence="2" type="ORF">C0187_04300</name>
</gene>
<comment type="caution">
    <text evidence="2">The sequence shown here is derived from an EMBL/GenBank/DDBJ whole genome shotgun (WGS) entry which is preliminary data.</text>
</comment>
<protein>
    <submittedName>
        <fullName evidence="2">Uncharacterized protein</fullName>
    </submittedName>
</protein>
<organism evidence="2 3">
    <name type="scientific">Calditerrivibrio nitroreducens</name>
    <dbReference type="NCBI Taxonomy" id="477976"/>
    <lineage>
        <taxon>Bacteria</taxon>
        <taxon>Pseudomonadati</taxon>
        <taxon>Deferribacterota</taxon>
        <taxon>Deferribacteres</taxon>
        <taxon>Deferribacterales</taxon>
        <taxon>Calditerrivibrionaceae</taxon>
    </lineage>
</organism>
<keyword evidence="1" id="KW-0175">Coiled coil</keyword>
<name>A0A2J6WLX0_9BACT</name>
<evidence type="ECO:0000256" key="1">
    <source>
        <dbReference type="SAM" id="Coils"/>
    </source>
</evidence>
<sequence length="118" mass="14445">MFDINSLDIEIKQLKADTLSEYGKKVEIAIEMLKKNKRILIRERKISDKLNKKISKSPFFKRNRLKELKQRVDKKIKKLELDIERLKELKAKYINDYKTHREYLGLYDHDFIDKFYHK</sequence>
<proteinExistence type="predicted"/>
<dbReference type="EMBL" id="PNIN01000043">
    <property type="protein sequence ID" value="PMP71355.1"/>
    <property type="molecule type" value="Genomic_DNA"/>
</dbReference>
<dbReference type="Proteomes" id="UP000242881">
    <property type="component" value="Unassembled WGS sequence"/>
</dbReference>
<evidence type="ECO:0000313" key="3">
    <source>
        <dbReference type="Proteomes" id="UP000242881"/>
    </source>
</evidence>
<accession>A0A2J6WLX0</accession>
<dbReference type="RefSeq" id="WP_424605428.1">
    <property type="nucleotide sequence ID" value="NZ_JBNAVA010000004.1"/>
</dbReference>
<reference evidence="2 3" key="1">
    <citation type="submission" date="2018-01" db="EMBL/GenBank/DDBJ databases">
        <title>Metagenomic assembled genomes from two thermal pools in the Uzon Caldera, Kamchatka, Russia.</title>
        <authorList>
            <person name="Wilkins L."/>
            <person name="Ettinger C."/>
        </authorList>
    </citation>
    <scope>NUCLEOTIDE SEQUENCE [LARGE SCALE GENOMIC DNA]</scope>
    <source>
        <strain evidence="2">ZAV-05</strain>
    </source>
</reference>
<feature type="coiled-coil region" evidence="1">
    <location>
        <begin position="62"/>
        <end position="96"/>
    </location>
</feature>
<dbReference type="AlphaFoldDB" id="A0A2J6WLX0"/>
<evidence type="ECO:0000313" key="2">
    <source>
        <dbReference type="EMBL" id="PMP71355.1"/>
    </source>
</evidence>